<protein>
    <submittedName>
        <fullName evidence="6">2Fe-2S iron-sulfur cluster binding domain-containing protein</fullName>
    </submittedName>
</protein>
<evidence type="ECO:0000313" key="7">
    <source>
        <dbReference type="Proteomes" id="UP000306196"/>
    </source>
</evidence>
<comment type="similarity">
    <text evidence="1">Belongs to the xanthine dehydrogenase family.</text>
</comment>
<comment type="caution">
    <text evidence="6">The sequence shown here is derived from an EMBL/GenBank/DDBJ whole genome shotgun (WGS) entry which is preliminary data.</text>
</comment>
<dbReference type="PANTHER" id="PTHR11908">
    <property type="entry name" value="XANTHINE DEHYDROGENASE"/>
    <property type="match status" value="1"/>
</dbReference>
<dbReference type="PANTHER" id="PTHR11908:SF157">
    <property type="entry name" value="XANTHINE DEHYDROGENASE SUBUNIT D-RELATED"/>
    <property type="match status" value="1"/>
</dbReference>
<dbReference type="Gene3D" id="3.10.20.30">
    <property type="match status" value="1"/>
</dbReference>
<dbReference type="Pfam" id="PF00111">
    <property type="entry name" value="Fer2"/>
    <property type="match status" value="1"/>
</dbReference>
<dbReference type="GO" id="GO:0016491">
    <property type="term" value="F:oxidoreductase activity"/>
    <property type="evidence" value="ECO:0007669"/>
    <property type="project" value="UniProtKB-KW"/>
</dbReference>
<dbReference type="AlphaFoldDB" id="A0A5R8KIM7"/>
<organism evidence="6 7">
    <name type="scientific">Phragmitibacter flavus</name>
    <dbReference type="NCBI Taxonomy" id="2576071"/>
    <lineage>
        <taxon>Bacteria</taxon>
        <taxon>Pseudomonadati</taxon>
        <taxon>Verrucomicrobiota</taxon>
        <taxon>Verrucomicrobiia</taxon>
        <taxon>Verrucomicrobiales</taxon>
        <taxon>Verrucomicrobiaceae</taxon>
        <taxon>Phragmitibacter</taxon>
    </lineage>
</organism>
<keyword evidence="2" id="KW-0479">Metal-binding</keyword>
<dbReference type="CDD" id="cd00207">
    <property type="entry name" value="fer2"/>
    <property type="match status" value="1"/>
</dbReference>
<feature type="domain" description="2Fe-2S ferredoxin-type" evidence="5">
    <location>
        <begin position="1"/>
        <end position="74"/>
    </location>
</feature>
<dbReference type="InterPro" id="IPR036884">
    <property type="entry name" value="2Fe-2S-bd_dom_sf"/>
</dbReference>
<reference evidence="6 7" key="1">
    <citation type="submission" date="2019-05" db="EMBL/GenBank/DDBJ databases">
        <title>Verrucobacter flavum gen. nov., sp. nov. a new member of the family Verrucomicrobiaceae.</title>
        <authorList>
            <person name="Szuroczki S."/>
            <person name="Abbaszade G."/>
            <person name="Szabo A."/>
            <person name="Felfoldi T."/>
            <person name="Schumann P."/>
            <person name="Boka K."/>
            <person name="Keki Z."/>
            <person name="Toumi M."/>
            <person name="Toth E."/>
        </authorList>
    </citation>
    <scope>NUCLEOTIDE SEQUENCE [LARGE SCALE GENOMIC DNA]</scope>
    <source>
        <strain evidence="6 7">MG-N-17</strain>
    </source>
</reference>
<name>A0A5R8KIM7_9BACT</name>
<dbReference type="Pfam" id="PF01799">
    <property type="entry name" value="Fer2_2"/>
    <property type="match status" value="1"/>
</dbReference>
<dbReference type="InterPro" id="IPR036010">
    <property type="entry name" value="2Fe-2S_ferredoxin-like_sf"/>
</dbReference>
<dbReference type="SUPFAM" id="SSF56003">
    <property type="entry name" value="Molybdenum cofactor-binding domain"/>
    <property type="match status" value="1"/>
</dbReference>
<dbReference type="OrthoDB" id="9759099at2"/>
<dbReference type="GO" id="GO:0005506">
    <property type="term" value="F:iron ion binding"/>
    <property type="evidence" value="ECO:0007669"/>
    <property type="project" value="InterPro"/>
</dbReference>
<dbReference type="PROSITE" id="PS51085">
    <property type="entry name" value="2FE2S_FER_2"/>
    <property type="match status" value="1"/>
</dbReference>
<dbReference type="InterPro" id="IPR001041">
    <property type="entry name" value="2Fe-2S_ferredoxin-type"/>
</dbReference>
<dbReference type="Pfam" id="PF20256">
    <property type="entry name" value="MoCoBD_2"/>
    <property type="match status" value="1"/>
</dbReference>
<evidence type="ECO:0000313" key="6">
    <source>
        <dbReference type="EMBL" id="TLD72164.1"/>
    </source>
</evidence>
<dbReference type="SUPFAM" id="SSF47741">
    <property type="entry name" value="CO dehydrogenase ISP C-domain like"/>
    <property type="match status" value="1"/>
</dbReference>
<dbReference type="EMBL" id="VAUV01000002">
    <property type="protein sequence ID" value="TLD72164.1"/>
    <property type="molecule type" value="Genomic_DNA"/>
</dbReference>
<dbReference type="InterPro" id="IPR002888">
    <property type="entry name" value="2Fe-2S-bd"/>
</dbReference>
<dbReference type="SMART" id="SM01008">
    <property type="entry name" value="Ald_Xan_dh_C"/>
    <property type="match status" value="1"/>
</dbReference>
<keyword evidence="4" id="KW-0408">Iron</keyword>
<dbReference type="SUPFAM" id="SSF54665">
    <property type="entry name" value="CO dehydrogenase molybdoprotein N-domain-like"/>
    <property type="match status" value="1"/>
</dbReference>
<gene>
    <name evidence="6" type="ORF">FEM03_02065</name>
</gene>
<evidence type="ECO:0000256" key="4">
    <source>
        <dbReference type="ARBA" id="ARBA00023004"/>
    </source>
</evidence>
<dbReference type="InterPro" id="IPR037165">
    <property type="entry name" value="AldOxase/xan_DH_Mopterin-bd_sf"/>
</dbReference>
<dbReference type="Pfam" id="PF02738">
    <property type="entry name" value="MoCoBD_1"/>
    <property type="match status" value="1"/>
</dbReference>
<dbReference type="InterPro" id="IPR000674">
    <property type="entry name" value="Ald_Oxase/Xan_DH_a/b"/>
</dbReference>
<dbReference type="InterPro" id="IPR006058">
    <property type="entry name" value="2Fe2S_fd_BS"/>
</dbReference>
<sequence>MNLTINDQPTTADPRPGQCLRTFLRDLSWYGPKKGCDGGDCGACTVHVNGQPVHSCLYPAQRAADKHITTIEGLAKEGNLHPIQQQFLAAQGYQCGFCTAGMLMTACTLTDEQKQNLPRALKGNLCRCTGYRAIEDAINNISHIETDTPGKSAGLSLGNPLGQSIVTGQARYTADFHLEGLLYLKVLRSPHAHANILSIDKTKALAVPGVHAIYTWEDVPRKLYTTATHDDYHVDPDDTYILDNVVRFAGQRIAAVVAETEAAAEAACRLLEVDYQILPAVFDPEQAMLEGAPILHTGKNATSRISRPEQNILREIHGENGSVETGFAQADHIYENTFTTHRQQHAQLETHISITSLDHEGRLHVRTSTQTPYLTKAKLAYLFELYPDNIHVYTDRVGGGFGAKQELLTEDLCTMATLDLGRPVKWEFTRTEEYTSAVTRHPFKVTVKLGAKNDGTLTAIQFRVVTNTGAYGNHGGEVMGHSLNESIALYRCPNKKAGAYSVYTNNVPAGAFRGYGITQTSFAMESAMDALATQIGIDPVELRRKNIIRPGDTLLSIWGGPSDLEIASYGLAECIDLTQSALNSGRGQPKPEGDHWLEGSGLAISMLDCGPPTEHRSEARIDLLPNGHYHLAIGSAEFGNGTITVHRQIAATVLGCTVDKIHLVNADTDKAPYDSGTFASTGTLVGGGAILASATILKNQLLHLAASYRNVPPETCQLTDNTITYPDGSILPLTDLLTRATADGHKLNATRRAYAAPRSVSFNVQGFRIAVHRITGEIRILHSVHAADAGTVMNPMQCTGQVEGGIAQGIGWTLMEHMITNADGQITNPTFRNNRIPSFADIPRSEIYFAKTYDRIGPMGAKPMSESPVNPIAPALANALANATQVRFTDLPFTAPRIYQQLHPAINS</sequence>
<evidence type="ECO:0000256" key="2">
    <source>
        <dbReference type="ARBA" id="ARBA00022723"/>
    </source>
</evidence>
<dbReference type="Pfam" id="PF01315">
    <property type="entry name" value="Ald_Xan_dh_C"/>
    <property type="match status" value="1"/>
</dbReference>
<dbReference type="Gene3D" id="1.10.150.120">
    <property type="entry name" value="[2Fe-2S]-binding domain"/>
    <property type="match status" value="1"/>
</dbReference>
<accession>A0A5R8KIM7</accession>
<dbReference type="GO" id="GO:0051537">
    <property type="term" value="F:2 iron, 2 sulfur cluster binding"/>
    <property type="evidence" value="ECO:0007669"/>
    <property type="project" value="InterPro"/>
</dbReference>
<dbReference type="RefSeq" id="WP_138084519.1">
    <property type="nucleotide sequence ID" value="NZ_VAUV01000002.1"/>
</dbReference>
<dbReference type="SUPFAM" id="SSF54292">
    <property type="entry name" value="2Fe-2S ferredoxin-like"/>
    <property type="match status" value="1"/>
</dbReference>
<keyword evidence="7" id="KW-1185">Reference proteome</keyword>
<dbReference type="InterPro" id="IPR008274">
    <property type="entry name" value="AldOxase/xan_DH_MoCoBD1"/>
</dbReference>
<dbReference type="Gene3D" id="3.30.365.10">
    <property type="entry name" value="Aldehyde oxidase/xanthine dehydrogenase, molybdopterin binding domain"/>
    <property type="match status" value="4"/>
</dbReference>
<proteinExistence type="inferred from homology"/>
<dbReference type="Gene3D" id="3.90.1170.50">
    <property type="entry name" value="Aldehyde oxidase/xanthine dehydrogenase, a/b hammerhead"/>
    <property type="match status" value="1"/>
</dbReference>
<dbReference type="Proteomes" id="UP000306196">
    <property type="component" value="Unassembled WGS sequence"/>
</dbReference>
<evidence type="ECO:0000259" key="5">
    <source>
        <dbReference type="PROSITE" id="PS51085"/>
    </source>
</evidence>
<dbReference type="InterPro" id="IPR012675">
    <property type="entry name" value="Beta-grasp_dom_sf"/>
</dbReference>
<dbReference type="InterPro" id="IPR016208">
    <property type="entry name" value="Ald_Oxase/xanthine_DH-like"/>
</dbReference>
<evidence type="ECO:0000256" key="3">
    <source>
        <dbReference type="ARBA" id="ARBA00023002"/>
    </source>
</evidence>
<dbReference type="InterPro" id="IPR046867">
    <property type="entry name" value="AldOxase/xan_DH_MoCoBD2"/>
</dbReference>
<dbReference type="InterPro" id="IPR036856">
    <property type="entry name" value="Ald_Oxase/Xan_DH_a/b_sf"/>
</dbReference>
<dbReference type="PROSITE" id="PS00197">
    <property type="entry name" value="2FE2S_FER_1"/>
    <property type="match status" value="1"/>
</dbReference>
<keyword evidence="3" id="KW-0560">Oxidoreductase</keyword>
<evidence type="ECO:0000256" key="1">
    <source>
        <dbReference type="ARBA" id="ARBA00006849"/>
    </source>
</evidence>